<protein>
    <submittedName>
        <fullName evidence="1">Uncharacterized protein</fullName>
    </submittedName>
</protein>
<dbReference type="EMBL" id="UYIO01000001">
    <property type="protein sequence ID" value="VDG75797.1"/>
    <property type="molecule type" value="Genomic_DNA"/>
</dbReference>
<sequence length="206" mass="22664">MENIQSTESGAFDEGAVIFRKIGEEWVIDGIDLEEGTTRFVQTKKGPDKEVIVGELIETSHGVDTAHFHWPNSADPETVADGTIIFRKTDGEWTIQGLDLSEGEEVIATTKTGKERAVKVTEIIAMDDNLATARFVWLDHPNPATITFTKNPEGDGYLIQGRGLEEGTTVPVIKKSGKPVRVIVQNIITDDGTRQTATFTWPKTPK</sequence>
<gene>
    <name evidence="1" type="ORF">NCTC10327_00482</name>
</gene>
<comment type="caution">
    <text evidence="1">The sequence shown here is derived from an EMBL/GenBank/DDBJ whole genome shotgun (WGS) entry which is preliminary data.</text>
</comment>
<proteinExistence type="predicted"/>
<evidence type="ECO:0000313" key="1">
    <source>
        <dbReference type="EMBL" id="VDG75797.1"/>
    </source>
</evidence>
<dbReference type="RefSeq" id="WP_185933731.1">
    <property type="nucleotide sequence ID" value="NZ_UYIO01000001.1"/>
</dbReference>
<reference evidence="1 2" key="1">
    <citation type="submission" date="2018-11" db="EMBL/GenBank/DDBJ databases">
        <authorList>
            <consortium name="Pathogen Informatics"/>
        </authorList>
    </citation>
    <scope>NUCLEOTIDE SEQUENCE [LARGE SCALE GENOMIC DNA]</scope>
    <source>
        <strain evidence="1 2">NCTC10327</strain>
    </source>
</reference>
<name>A0A7Z9C7X1_9ACTO</name>
<dbReference type="AlphaFoldDB" id="A0A7Z9C7X1"/>
<dbReference type="Proteomes" id="UP000269974">
    <property type="component" value="Unassembled WGS sequence"/>
</dbReference>
<accession>A0A7Z9C7X1</accession>
<evidence type="ECO:0000313" key="2">
    <source>
        <dbReference type="Proteomes" id="UP000269974"/>
    </source>
</evidence>
<organism evidence="1 2">
    <name type="scientific">Actinobaculum suis</name>
    <dbReference type="NCBI Taxonomy" id="1657"/>
    <lineage>
        <taxon>Bacteria</taxon>
        <taxon>Bacillati</taxon>
        <taxon>Actinomycetota</taxon>
        <taxon>Actinomycetes</taxon>
        <taxon>Actinomycetales</taxon>
        <taxon>Actinomycetaceae</taxon>
        <taxon>Actinobaculum</taxon>
    </lineage>
</organism>